<dbReference type="EMBL" id="MEZX01000001">
    <property type="protein sequence ID" value="OGD65094.1"/>
    <property type="molecule type" value="Genomic_DNA"/>
</dbReference>
<comment type="caution">
    <text evidence="1">The sequence shown here is derived from an EMBL/GenBank/DDBJ whole genome shotgun (WGS) entry which is preliminary data.</text>
</comment>
<dbReference type="AlphaFoldDB" id="A0A1F5ED09"/>
<dbReference type="Proteomes" id="UP000177481">
    <property type="component" value="Unassembled WGS sequence"/>
</dbReference>
<dbReference type="STRING" id="1797471.A3A71_03335"/>
<evidence type="ECO:0000313" key="2">
    <source>
        <dbReference type="Proteomes" id="UP000177481"/>
    </source>
</evidence>
<gene>
    <name evidence="1" type="ORF">A3A71_03335</name>
</gene>
<protein>
    <submittedName>
        <fullName evidence="1">Uncharacterized protein</fullName>
    </submittedName>
</protein>
<accession>A0A1F5ED09</accession>
<reference evidence="1 2" key="1">
    <citation type="journal article" date="2016" name="Nat. Commun.">
        <title>Thousands of microbial genomes shed light on interconnected biogeochemical processes in an aquifer system.</title>
        <authorList>
            <person name="Anantharaman K."/>
            <person name="Brown C.T."/>
            <person name="Hug L.A."/>
            <person name="Sharon I."/>
            <person name="Castelle C.J."/>
            <person name="Probst A.J."/>
            <person name="Thomas B.C."/>
            <person name="Singh A."/>
            <person name="Wilkins M.J."/>
            <person name="Karaoz U."/>
            <person name="Brodie E.L."/>
            <person name="Williams K.H."/>
            <person name="Hubbard S.S."/>
            <person name="Banfield J.F."/>
        </authorList>
    </citation>
    <scope>NUCLEOTIDE SEQUENCE [LARGE SCALE GENOMIC DNA]</scope>
</reference>
<evidence type="ECO:0000313" key="1">
    <source>
        <dbReference type="EMBL" id="OGD65094.1"/>
    </source>
</evidence>
<proteinExistence type="predicted"/>
<organism evidence="1 2">
    <name type="scientific">Candidatus Berkelbacteria bacterium RIFCSPLOWO2_01_FULL_50_28</name>
    <dbReference type="NCBI Taxonomy" id="1797471"/>
    <lineage>
        <taxon>Bacteria</taxon>
        <taxon>Candidatus Berkelbacteria</taxon>
    </lineage>
</organism>
<name>A0A1F5ED09_9BACT</name>
<sequence>MKKMPIGAAEALERTLPEFVDLVQGSTGPALRLRLDDFENDPTLLYNCVWYAISYGRKVEIDPTS</sequence>